<accession>A0ABT3G2L2</accession>
<evidence type="ECO:0000313" key="8">
    <source>
        <dbReference type="EMBL" id="MCW1914074.1"/>
    </source>
</evidence>
<evidence type="ECO:0000256" key="5">
    <source>
        <dbReference type="ARBA" id="ARBA00023163"/>
    </source>
</evidence>
<dbReference type="InterPro" id="IPR014284">
    <property type="entry name" value="RNA_pol_sigma-70_dom"/>
</dbReference>
<dbReference type="InterPro" id="IPR039425">
    <property type="entry name" value="RNA_pol_sigma-70-like"/>
</dbReference>
<evidence type="ECO:0000256" key="3">
    <source>
        <dbReference type="ARBA" id="ARBA00023082"/>
    </source>
</evidence>
<dbReference type="PANTHER" id="PTHR43133">
    <property type="entry name" value="RNA POLYMERASE ECF-TYPE SIGMA FACTO"/>
    <property type="match status" value="1"/>
</dbReference>
<dbReference type="SUPFAM" id="SSF88659">
    <property type="entry name" value="Sigma3 and sigma4 domains of RNA polymerase sigma factors"/>
    <property type="match status" value="1"/>
</dbReference>
<keyword evidence="5" id="KW-0804">Transcription</keyword>
<comment type="caution">
    <text evidence="8">The sequence shown here is derived from an EMBL/GenBank/DDBJ whole genome shotgun (WGS) entry which is preliminary data.</text>
</comment>
<dbReference type="PANTHER" id="PTHR43133:SF8">
    <property type="entry name" value="RNA POLYMERASE SIGMA FACTOR HI_1459-RELATED"/>
    <property type="match status" value="1"/>
</dbReference>
<protein>
    <submittedName>
        <fullName evidence="8">Sigma-70 family RNA polymerase sigma factor</fullName>
    </submittedName>
</protein>
<evidence type="ECO:0000313" key="9">
    <source>
        <dbReference type="Proteomes" id="UP001165653"/>
    </source>
</evidence>
<keyword evidence="4" id="KW-0238">DNA-binding</keyword>
<dbReference type="InterPro" id="IPR036388">
    <property type="entry name" value="WH-like_DNA-bd_sf"/>
</dbReference>
<evidence type="ECO:0000259" key="7">
    <source>
        <dbReference type="Pfam" id="PF08281"/>
    </source>
</evidence>
<dbReference type="Pfam" id="PF04542">
    <property type="entry name" value="Sigma70_r2"/>
    <property type="match status" value="1"/>
</dbReference>
<dbReference type="InterPro" id="IPR013325">
    <property type="entry name" value="RNA_pol_sigma_r2"/>
</dbReference>
<dbReference type="InterPro" id="IPR007627">
    <property type="entry name" value="RNA_pol_sigma70_r2"/>
</dbReference>
<dbReference type="EMBL" id="JAPDDR010000005">
    <property type="protein sequence ID" value="MCW1914074.1"/>
    <property type="molecule type" value="Genomic_DNA"/>
</dbReference>
<dbReference type="NCBIfam" id="TIGR02937">
    <property type="entry name" value="sigma70-ECF"/>
    <property type="match status" value="1"/>
</dbReference>
<comment type="similarity">
    <text evidence="1">Belongs to the sigma-70 factor family. ECF subfamily.</text>
</comment>
<keyword evidence="2" id="KW-0805">Transcription regulation</keyword>
<dbReference type="Gene3D" id="1.10.10.10">
    <property type="entry name" value="Winged helix-like DNA-binding domain superfamily/Winged helix DNA-binding domain"/>
    <property type="match status" value="1"/>
</dbReference>
<dbReference type="InterPro" id="IPR013249">
    <property type="entry name" value="RNA_pol_sigma70_r4_t2"/>
</dbReference>
<reference evidence="8" key="1">
    <citation type="submission" date="2022-10" db="EMBL/GenBank/DDBJ databases">
        <title>Luteolibacter sp. GHJ8, whole genome shotgun sequencing project.</title>
        <authorList>
            <person name="Zhao G."/>
            <person name="Shen L."/>
        </authorList>
    </citation>
    <scope>NUCLEOTIDE SEQUENCE</scope>
    <source>
        <strain evidence="8">GHJ8</strain>
    </source>
</reference>
<keyword evidence="3" id="KW-0731">Sigma factor</keyword>
<evidence type="ECO:0000256" key="2">
    <source>
        <dbReference type="ARBA" id="ARBA00023015"/>
    </source>
</evidence>
<name>A0ABT3G2L2_9BACT</name>
<dbReference type="Gene3D" id="1.10.1740.10">
    <property type="match status" value="1"/>
</dbReference>
<evidence type="ECO:0000259" key="6">
    <source>
        <dbReference type="Pfam" id="PF04542"/>
    </source>
</evidence>
<gene>
    <name evidence="8" type="ORF">OJ996_10840</name>
</gene>
<dbReference type="RefSeq" id="WP_264513579.1">
    <property type="nucleotide sequence ID" value="NZ_JAPDDR010000005.1"/>
</dbReference>
<evidence type="ECO:0000256" key="1">
    <source>
        <dbReference type="ARBA" id="ARBA00010641"/>
    </source>
</evidence>
<feature type="domain" description="RNA polymerase sigma-70 region 2" evidence="6">
    <location>
        <begin position="24"/>
        <end position="92"/>
    </location>
</feature>
<proteinExistence type="inferred from homology"/>
<dbReference type="Pfam" id="PF08281">
    <property type="entry name" value="Sigma70_r4_2"/>
    <property type="match status" value="1"/>
</dbReference>
<dbReference type="SUPFAM" id="SSF88946">
    <property type="entry name" value="Sigma2 domain of RNA polymerase sigma factors"/>
    <property type="match status" value="1"/>
</dbReference>
<sequence>MADDSLELLRLFVGNRSEAAFRDLVRLHSPLVYATALRRLNGDRAGAEDVMQEVFSLLARKADTLHSAPLPVWLHRQTCRRAANHMRAEKRRRRRELVSIQAMTDHQIPELRESVASEVDEALLDLPTGDREILLHRYFEERDLRTVGSRLGISEDAARKRIERALEKLAALLKRRGIAVGGASLGTTMSGMGRSVVPEALISQVTSQALKGLPLAGGTALLSLLKPFLSGVALSSLLIGSTQAILGDKPIPNGPPNRSDRPVAEAKSSRFDSFASLPATGSLEAVIAEIKRSSSGPRHELGSLRLKAILSRVSNEQIPEFVVLGNRELSASEKTTAYPILIHRWAEADREAAVTFAILGDTITKHIDISLGENIRGTLLGDWSASDPASMAEWLGRYWDHESLQYVPSKTMGDLYSKWSLRDSITMSLAHDHLRNRGSEGMLAYLKSLPSDESRITALRVFSGDLYWRAPVGAPLQEQVEVFKAIQGVSQEQVRTPALDGFLITLAKEAPHTFSDLMGALSPSDRFHAMARQLSVPSAHVRIEGISGSSYIDEEAQPSALLREAEVIQAGLAAGLTETEAVESVASSIIPALSRGDLAVWLERHRDHPGLDEMLADGARAAGDPERAVDIASGISDPALRQQLARAAFRRMLVVNRQAALAYPSQSHLLSDLAAEFHLILREAP</sequence>
<keyword evidence="9" id="KW-1185">Reference proteome</keyword>
<dbReference type="InterPro" id="IPR013324">
    <property type="entry name" value="RNA_pol_sigma_r3/r4-like"/>
</dbReference>
<evidence type="ECO:0000256" key="4">
    <source>
        <dbReference type="ARBA" id="ARBA00023125"/>
    </source>
</evidence>
<feature type="domain" description="RNA polymerase sigma factor 70 region 4 type 2" evidence="7">
    <location>
        <begin position="118"/>
        <end position="169"/>
    </location>
</feature>
<dbReference type="CDD" id="cd06171">
    <property type="entry name" value="Sigma70_r4"/>
    <property type="match status" value="1"/>
</dbReference>
<dbReference type="Proteomes" id="UP001165653">
    <property type="component" value="Unassembled WGS sequence"/>
</dbReference>
<organism evidence="8 9">
    <name type="scientific">Luteolibacter rhizosphaerae</name>
    <dbReference type="NCBI Taxonomy" id="2989719"/>
    <lineage>
        <taxon>Bacteria</taxon>
        <taxon>Pseudomonadati</taxon>
        <taxon>Verrucomicrobiota</taxon>
        <taxon>Verrucomicrobiia</taxon>
        <taxon>Verrucomicrobiales</taxon>
        <taxon>Verrucomicrobiaceae</taxon>
        <taxon>Luteolibacter</taxon>
    </lineage>
</organism>